<sequence>MRRAVRPAPRLAVEQQPVSAAIRQLRAAGARNKGGLAALIGLTALAHVGVIVALHRPATTLPEQPKVQPLAIEIAPPPPPPPPPPEPPKPQPRVVKAAPVKAAPPLPVVSPQAVDNGPPTADTVQVATAPAPAPAPVVAAPPPPPPPEPVTEARGFVGYRNNPAPDYPALAQDRGMQGRVILKVHVLASGKADNVTVDKSTGFKILDDAAIKAVLQWTFDPARRGQTPIDGWVTVPLNFKLS</sequence>
<evidence type="ECO:0000313" key="14">
    <source>
        <dbReference type="Proteomes" id="UP001165263"/>
    </source>
</evidence>
<evidence type="ECO:0000256" key="10">
    <source>
        <dbReference type="RuleBase" id="RU362123"/>
    </source>
</evidence>
<keyword evidence="10" id="KW-0735">Signal-anchor</keyword>
<gene>
    <name evidence="13" type="ORF">NX786_11110</name>
</gene>
<feature type="transmembrane region" description="Helical" evidence="10">
    <location>
        <begin position="36"/>
        <end position="55"/>
    </location>
</feature>
<evidence type="ECO:0000256" key="2">
    <source>
        <dbReference type="ARBA" id="ARBA00006555"/>
    </source>
</evidence>
<feature type="domain" description="TonB C-terminal" evidence="12">
    <location>
        <begin position="152"/>
        <end position="242"/>
    </location>
</feature>
<accession>A0ABT2BZ67</accession>
<keyword evidence="5 10" id="KW-0997">Cell inner membrane</keyword>
<keyword evidence="3 10" id="KW-0813">Transport</keyword>
<keyword evidence="14" id="KW-1185">Reference proteome</keyword>
<dbReference type="PRINTS" id="PR01374">
    <property type="entry name" value="TONBPROTEIN"/>
</dbReference>
<dbReference type="Gene3D" id="3.30.1150.10">
    <property type="match status" value="1"/>
</dbReference>
<dbReference type="InterPro" id="IPR003538">
    <property type="entry name" value="TonB"/>
</dbReference>
<comment type="similarity">
    <text evidence="2 10">Belongs to the TonB family.</text>
</comment>
<evidence type="ECO:0000256" key="1">
    <source>
        <dbReference type="ARBA" id="ARBA00004383"/>
    </source>
</evidence>
<evidence type="ECO:0000256" key="4">
    <source>
        <dbReference type="ARBA" id="ARBA00022475"/>
    </source>
</evidence>
<comment type="caution">
    <text evidence="13">The sequence shown here is derived from an EMBL/GenBank/DDBJ whole genome shotgun (WGS) entry which is preliminary data.</text>
</comment>
<comment type="subcellular location">
    <subcellularLocation>
        <location evidence="1 10">Cell inner membrane</location>
        <topology evidence="1 10">Single-pass membrane protein</topology>
        <orientation evidence="1 10">Periplasmic side</orientation>
    </subcellularLocation>
</comment>
<evidence type="ECO:0000256" key="3">
    <source>
        <dbReference type="ARBA" id="ARBA00022448"/>
    </source>
</evidence>
<evidence type="ECO:0000256" key="7">
    <source>
        <dbReference type="ARBA" id="ARBA00022927"/>
    </source>
</evidence>
<dbReference type="EMBL" id="JANUHC010000003">
    <property type="protein sequence ID" value="MCS0629881.1"/>
    <property type="molecule type" value="Genomic_DNA"/>
</dbReference>
<name>A0ABT2BZ67_9BURK</name>
<dbReference type="InterPro" id="IPR006260">
    <property type="entry name" value="TonB/TolA_C"/>
</dbReference>
<evidence type="ECO:0000259" key="12">
    <source>
        <dbReference type="PROSITE" id="PS52015"/>
    </source>
</evidence>
<dbReference type="Proteomes" id="UP001165263">
    <property type="component" value="Unassembled WGS sequence"/>
</dbReference>
<dbReference type="PROSITE" id="PS52015">
    <property type="entry name" value="TONB_CTD"/>
    <property type="match status" value="1"/>
</dbReference>
<reference evidence="13" key="1">
    <citation type="submission" date="2022-08" db="EMBL/GenBank/DDBJ databases">
        <title>Reclassification of Massilia species as members of the genera Telluria, Duganella, Pseudoduganella, Mokoshia gen. nov. and Zemynaea gen. nov. using orthogonal and non-orthogonal genome-based approaches.</title>
        <authorList>
            <person name="Bowman J.P."/>
        </authorList>
    </citation>
    <scope>NUCLEOTIDE SEQUENCE</scope>
    <source>
        <strain evidence="13">LMG 11547</strain>
    </source>
</reference>
<dbReference type="NCBIfam" id="TIGR01352">
    <property type="entry name" value="tonB_Cterm"/>
    <property type="match status" value="1"/>
</dbReference>
<evidence type="ECO:0000256" key="5">
    <source>
        <dbReference type="ARBA" id="ARBA00022519"/>
    </source>
</evidence>
<dbReference type="SUPFAM" id="SSF74653">
    <property type="entry name" value="TolA/TonB C-terminal domain"/>
    <property type="match status" value="1"/>
</dbReference>
<feature type="compositionally biased region" description="Pro residues" evidence="11">
    <location>
        <begin position="75"/>
        <end position="91"/>
    </location>
</feature>
<dbReference type="Pfam" id="PF03544">
    <property type="entry name" value="TonB_C"/>
    <property type="match status" value="1"/>
</dbReference>
<protein>
    <recommendedName>
        <fullName evidence="10">Protein TonB</fullName>
    </recommendedName>
</protein>
<feature type="region of interest" description="Disordered" evidence="11">
    <location>
        <begin position="71"/>
        <end position="97"/>
    </location>
</feature>
<comment type="function">
    <text evidence="10">Interacts with outer membrane receptor proteins that carry out high-affinity binding and energy dependent uptake into the periplasmic space of specific substrates. It could act to transduce energy from the cytoplasmic membrane to specific energy-requiring processes in the outer membrane, resulting in the release into the periplasm of ligands bound by these outer membrane proteins.</text>
</comment>
<dbReference type="InterPro" id="IPR037682">
    <property type="entry name" value="TonB_C"/>
</dbReference>
<evidence type="ECO:0000256" key="6">
    <source>
        <dbReference type="ARBA" id="ARBA00022692"/>
    </source>
</evidence>
<keyword evidence="6 10" id="KW-0812">Transmembrane</keyword>
<evidence type="ECO:0000256" key="11">
    <source>
        <dbReference type="SAM" id="MobiDB-lite"/>
    </source>
</evidence>
<keyword evidence="4 10" id="KW-1003">Cell membrane</keyword>
<evidence type="ECO:0000256" key="8">
    <source>
        <dbReference type="ARBA" id="ARBA00022989"/>
    </source>
</evidence>
<dbReference type="PANTHER" id="PTHR33446:SF2">
    <property type="entry name" value="PROTEIN TONB"/>
    <property type="match status" value="1"/>
</dbReference>
<organism evidence="13 14">
    <name type="scientific">Telluria mixta</name>
    <dbReference type="NCBI Taxonomy" id="34071"/>
    <lineage>
        <taxon>Bacteria</taxon>
        <taxon>Pseudomonadati</taxon>
        <taxon>Pseudomonadota</taxon>
        <taxon>Betaproteobacteria</taxon>
        <taxon>Burkholderiales</taxon>
        <taxon>Oxalobacteraceae</taxon>
        <taxon>Telluria group</taxon>
        <taxon>Telluria</taxon>
    </lineage>
</organism>
<dbReference type="RefSeq" id="WP_259448979.1">
    <property type="nucleotide sequence ID" value="NZ_CP119520.1"/>
</dbReference>
<dbReference type="InterPro" id="IPR051045">
    <property type="entry name" value="TonB-dependent_transducer"/>
</dbReference>
<keyword evidence="8 10" id="KW-1133">Transmembrane helix</keyword>
<proteinExistence type="inferred from homology"/>
<evidence type="ECO:0000256" key="9">
    <source>
        <dbReference type="ARBA" id="ARBA00023136"/>
    </source>
</evidence>
<keyword evidence="9 10" id="KW-0472">Membrane</keyword>
<keyword evidence="7 10" id="KW-0653">Protein transport</keyword>
<evidence type="ECO:0000313" key="13">
    <source>
        <dbReference type="EMBL" id="MCS0629881.1"/>
    </source>
</evidence>
<dbReference type="PANTHER" id="PTHR33446">
    <property type="entry name" value="PROTEIN TONB-RELATED"/>
    <property type="match status" value="1"/>
</dbReference>